<gene>
    <name evidence="4" type="ORF">KC01_LOCUS15992</name>
</gene>
<dbReference type="InterPro" id="IPR058876">
    <property type="entry name" value="Ig-like_ZP"/>
</dbReference>
<dbReference type="Pfam" id="PF23344">
    <property type="entry name" value="ZP-N"/>
    <property type="match status" value="1"/>
</dbReference>
<reference evidence="4 5" key="1">
    <citation type="submission" date="2024-04" db="EMBL/GenBank/DDBJ databases">
        <authorList>
            <person name="Waldvogel A.-M."/>
            <person name="Schoenle A."/>
        </authorList>
    </citation>
    <scope>NUCLEOTIDE SEQUENCE [LARGE SCALE GENOMIC DNA]</scope>
</reference>
<dbReference type="PANTHER" id="PTHR47130:SF3">
    <property type="entry name" value="ZONA PELLUCIDA PROTEIN"/>
    <property type="match status" value="1"/>
</dbReference>
<dbReference type="Pfam" id="PF00100">
    <property type="entry name" value="Zona_pellucida"/>
    <property type="match status" value="1"/>
</dbReference>
<evidence type="ECO:0000256" key="1">
    <source>
        <dbReference type="ARBA" id="ARBA00023157"/>
    </source>
</evidence>
<dbReference type="PROSITE" id="PS51034">
    <property type="entry name" value="ZP_2"/>
    <property type="match status" value="1"/>
</dbReference>
<dbReference type="Gene3D" id="2.60.40.3210">
    <property type="entry name" value="Zona pellucida, ZP-N domain"/>
    <property type="match status" value="1"/>
</dbReference>
<dbReference type="SMART" id="SM00241">
    <property type="entry name" value="ZP"/>
    <property type="match status" value="1"/>
</dbReference>
<evidence type="ECO:0000256" key="2">
    <source>
        <dbReference type="SAM" id="SignalP"/>
    </source>
</evidence>
<feature type="chain" id="PRO_5043506069" description="ZP domain-containing protein" evidence="2">
    <location>
        <begin position="23"/>
        <end position="895"/>
    </location>
</feature>
<dbReference type="Proteomes" id="UP001497482">
    <property type="component" value="Chromosome 17"/>
</dbReference>
<feature type="domain" description="ZP" evidence="3">
    <location>
        <begin position="615"/>
        <end position="890"/>
    </location>
</feature>
<proteinExistence type="predicted"/>
<dbReference type="InterPro" id="IPR055356">
    <property type="entry name" value="ZP-N"/>
</dbReference>
<dbReference type="EMBL" id="OZ035839">
    <property type="protein sequence ID" value="CAL1585809.1"/>
    <property type="molecule type" value="Genomic_DNA"/>
</dbReference>
<dbReference type="Pfam" id="PF26562">
    <property type="entry name" value="Ig-like"/>
    <property type="match status" value="1"/>
</dbReference>
<dbReference type="AlphaFoldDB" id="A0AAV2K7W1"/>
<dbReference type="InterPro" id="IPR055355">
    <property type="entry name" value="ZP-C"/>
</dbReference>
<evidence type="ECO:0000259" key="3">
    <source>
        <dbReference type="PROSITE" id="PS51034"/>
    </source>
</evidence>
<feature type="signal peptide" evidence="2">
    <location>
        <begin position="1"/>
        <end position="22"/>
    </location>
</feature>
<name>A0AAV2K7W1_KNICA</name>
<keyword evidence="5" id="KW-1185">Reference proteome</keyword>
<organism evidence="4 5">
    <name type="scientific">Knipowitschia caucasica</name>
    <name type="common">Caucasian dwarf goby</name>
    <name type="synonym">Pomatoschistus caucasicus</name>
    <dbReference type="NCBI Taxonomy" id="637954"/>
    <lineage>
        <taxon>Eukaryota</taxon>
        <taxon>Metazoa</taxon>
        <taxon>Chordata</taxon>
        <taxon>Craniata</taxon>
        <taxon>Vertebrata</taxon>
        <taxon>Euteleostomi</taxon>
        <taxon>Actinopterygii</taxon>
        <taxon>Neopterygii</taxon>
        <taxon>Teleostei</taxon>
        <taxon>Neoteleostei</taxon>
        <taxon>Acanthomorphata</taxon>
        <taxon>Gobiaria</taxon>
        <taxon>Gobiiformes</taxon>
        <taxon>Gobioidei</taxon>
        <taxon>Gobiidae</taxon>
        <taxon>Gobiinae</taxon>
        <taxon>Knipowitschia</taxon>
    </lineage>
</organism>
<sequence>MKVPNYILSCTLLAAVILVCQARPNTKLSSQTSSGLRSECLGNLMRLSLDKALAVGNQLEVEAVNGSRRVLLTPALAARCGYSMESDPWGNTRIYSSLLGCYAHNTEDSTFDIGLKLQMFNPTSPDVTSHDVQQTCSFSRWAQREVLCDRNYMEVSHHMPVHDQSDPKGSSAVPEKNNPQQNIIPGGSSLGSIWKLTFYTPEPVPMVQKEAEQAGYGAMSTANRIVVRSPYHKPETYSEEVAGIPMEMLRVSVYYNSPAGLNILDMSAACPIGGVLFTEQLISWHVPRTLTPVVDSGSKIHELHMGISGQRLDKGQMSARGYTLATRDFHIIMEIPVGAPDGYYKSHAPENQYHVSFSVEPMLEVLWRSERSAEETHYKVLFPITTPLMARPPQTIDQSDAEGRLFSVKIGTFLQDVELKNITFSTGTLSVEQCVQRGFNVQQKDHPDSTRTFSISLGFSEDVVQTHNPERLVTRYTLALTMGFVVLPERSSFSASAELQASLQDVVLPKVSGSCDQENFHITVTYGNQGSNSQTFETLVGYNRLTAERAAAYRFTEHSTHFSFVVPFLAQDTALEVLESDSVRARLDILLWDPKYQWPVGDLFLACHFPLTSTQCFSNGTMNAVAVKLESVPNLQPSRLRLKDRSCRPVKTTERWALFSFTVDSCGTSRTFLDNYMVYENEISLDYNSEPVYQGWGGRVSRTSPIDPEYKQKVSCLYRVDGALSTLFSHAPGSAPAAEVGKGQLQVNLRLAKDRSYTSFFQPEDFPILKVLQEPVFMEVSLDSSSDPRLELVLENCWASSGADRHALPRWDIIVDTCENPEDRYLTELLPVHKDGRVTIPAHVKRFSFKMFTFTRNDQVLQEQIQIHCDTVVRLSSWQQGKRPEEGDERFTSLI</sequence>
<keyword evidence="1" id="KW-1015">Disulfide bond</keyword>
<dbReference type="InterPro" id="IPR042235">
    <property type="entry name" value="ZP-C_dom"/>
</dbReference>
<dbReference type="PANTHER" id="PTHR47130">
    <property type="entry name" value="SI:DKEY-19B23.11-RELATED"/>
    <property type="match status" value="1"/>
</dbReference>
<protein>
    <recommendedName>
        <fullName evidence="3">ZP domain-containing protein</fullName>
    </recommendedName>
</protein>
<dbReference type="InterPro" id="IPR001507">
    <property type="entry name" value="ZP_dom"/>
</dbReference>
<accession>A0AAV2K7W1</accession>
<dbReference type="Gene3D" id="2.60.40.4100">
    <property type="entry name" value="Zona pellucida, ZP-C domain"/>
    <property type="match status" value="1"/>
</dbReference>
<evidence type="ECO:0000313" key="5">
    <source>
        <dbReference type="Proteomes" id="UP001497482"/>
    </source>
</evidence>
<evidence type="ECO:0000313" key="4">
    <source>
        <dbReference type="EMBL" id="CAL1585809.1"/>
    </source>
</evidence>
<keyword evidence="2" id="KW-0732">Signal</keyword>